<dbReference type="EMBL" id="CP027668">
    <property type="protein sequence ID" value="AVO47585.1"/>
    <property type="molecule type" value="Genomic_DNA"/>
</dbReference>
<accession>A0A2S0NHD9</accession>
<evidence type="ECO:0000256" key="1">
    <source>
        <dbReference type="SAM" id="Phobius"/>
    </source>
</evidence>
<keyword evidence="3" id="KW-1185">Reference proteome</keyword>
<feature type="transmembrane region" description="Helical" evidence="1">
    <location>
        <begin position="12"/>
        <end position="41"/>
    </location>
</feature>
<sequence>MPGTPLRRRALGWSFIAGGMLSFLPVLGPWMFPVGFVILSVDSRRMRRSRRRLTITIGRRWPKLNAAMQPKRP</sequence>
<keyword evidence="1" id="KW-0812">Transmembrane</keyword>
<dbReference type="Proteomes" id="UP000237889">
    <property type="component" value="Chromosome"/>
</dbReference>
<evidence type="ECO:0000313" key="3">
    <source>
        <dbReference type="Proteomes" id="UP000237889"/>
    </source>
</evidence>
<dbReference type="OrthoDB" id="5959103at2"/>
<keyword evidence="1" id="KW-0472">Membrane</keyword>
<evidence type="ECO:0000313" key="2">
    <source>
        <dbReference type="EMBL" id="AVO47585.1"/>
    </source>
</evidence>
<reference evidence="2 3" key="1">
    <citation type="submission" date="2018-03" db="EMBL/GenBank/DDBJ databases">
        <title>Genome sequencing of Phreatobacter sp.</title>
        <authorList>
            <person name="Kim S.-J."/>
            <person name="Heo J."/>
            <person name="Kwon S.-W."/>
        </authorList>
    </citation>
    <scope>NUCLEOTIDE SEQUENCE [LARGE SCALE GENOMIC DNA]</scope>
    <source>
        <strain evidence="2 3">S-12</strain>
    </source>
</reference>
<proteinExistence type="predicted"/>
<dbReference type="AlphaFoldDB" id="A0A2S0NHD9"/>
<dbReference type="KEGG" id="phr:C6569_08300"/>
<protein>
    <submittedName>
        <fullName evidence="2">Uncharacterized protein</fullName>
    </submittedName>
</protein>
<keyword evidence="1" id="KW-1133">Transmembrane helix</keyword>
<organism evidence="2 3">
    <name type="scientific">Phreatobacter cathodiphilus</name>
    <dbReference type="NCBI Taxonomy" id="1868589"/>
    <lineage>
        <taxon>Bacteria</taxon>
        <taxon>Pseudomonadati</taxon>
        <taxon>Pseudomonadota</taxon>
        <taxon>Alphaproteobacteria</taxon>
        <taxon>Hyphomicrobiales</taxon>
        <taxon>Phreatobacteraceae</taxon>
        <taxon>Phreatobacter</taxon>
    </lineage>
</organism>
<name>A0A2S0NHD9_9HYPH</name>
<gene>
    <name evidence="2" type="ORF">C6569_08300</name>
</gene>